<proteinExistence type="predicted"/>
<feature type="non-terminal residue" evidence="1">
    <location>
        <position position="93"/>
    </location>
</feature>
<accession>A0A4P9YCG4</accession>
<name>A0A4P9YCG4_ROZAC</name>
<dbReference type="AlphaFoldDB" id="A0A4P9YCG4"/>
<sequence>MEPRHLNIQITAPNEQTLDKWTADLTMKNTDNNPEKYALFMKRNHIFTSNKNFIFFSGSVGGLNNSDLSLTYNKHTGSYDGYIKFDDSNIFQI</sequence>
<reference evidence="2" key="1">
    <citation type="journal article" date="2018" name="Nat. Microbiol.">
        <title>Leveraging single-cell genomics to expand the fungal tree of life.</title>
        <authorList>
            <person name="Ahrendt S.R."/>
            <person name="Quandt C.A."/>
            <person name="Ciobanu D."/>
            <person name="Clum A."/>
            <person name="Salamov A."/>
            <person name="Andreopoulos B."/>
            <person name="Cheng J.F."/>
            <person name="Woyke T."/>
            <person name="Pelin A."/>
            <person name="Henrissat B."/>
            <person name="Reynolds N.K."/>
            <person name="Benny G.L."/>
            <person name="Smith M.E."/>
            <person name="James T.Y."/>
            <person name="Grigoriev I.V."/>
        </authorList>
    </citation>
    <scope>NUCLEOTIDE SEQUENCE [LARGE SCALE GENOMIC DNA]</scope>
    <source>
        <strain evidence="2">CSF55</strain>
    </source>
</reference>
<dbReference type="EMBL" id="ML006297">
    <property type="protein sequence ID" value="RKP16714.1"/>
    <property type="molecule type" value="Genomic_DNA"/>
</dbReference>
<evidence type="ECO:0000313" key="2">
    <source>
        <dbReference type="Proteomes" id="UP000281549"/>
    </source>
</evidence>
<organism evidence="1 2">
    <name type="scientific">Rozella allomycis (strain CSF55)</name>
    <dbReference type="NCBI Taxonomy" id="988480"/>
    <lineage>
        <taxon>Eukaryota</taxon>
        <taxon>Fungi</taxon>
        <taxon>Fungi incertae sedis</taxon>
        <taxon>Cryptomycota</taxon>
        <taxon>Cryptomycota incertae sedis</taxon>
        <taxon>Rozella</taxon>
    </lineage>
</organism>
<evidence type="ECO:0000313" key="1">
    <source>
        <dbReference type="EMBL" id="RKP16714.1"/>
    </source>
</evidence>
<dbReference type="Proteomes" id="UP000281549">
    <property type="component" value="Unassembled WGS sequence"/>
</dbReference>
<protein>
    <submittedName>
        <fullName evidence="1">Uncharacterized protein</fullName>
    </submittedName>
</protein>
<gene>
    <name evidence="1" type="ORF">ROZALSC1DRAFT_31412</name>
</gene>